<dbReference type="OrthoDB" id="197009at2"/>
<dbReference type="Proteomes" id="UP000306196">
    <property type="component" value="Unassembled WGS sequence"/>
</dbReference>
<organism evidence="2 3">
    <name type="scientific">Phragmitibacter flavus</name>
    <dbReference type="NCBI Taxonomy" id="2576071"/>
    <lineage>
        <taxon>Bacteria</taxon>
        <taxon>Pseudomonadati</taxon>
        <taxon>Verrucomicrobiota</taxon>
        <taxon>Verrucomicrobiia</taxon>
        <taxon>Verrucomicrobiales</taxon>
        <taxon>Verrucomicrobiaceae</taxon>
        <taxon>Phragmitibacter</taxon>
    </lineage>
</organism>
<protein>
    <submittedName>
        <fullName evidence="2">Type II toxin-antitoxin system RelE/ParE family toxin</fullName>
    </submittedName>
</protein>
<proteinExistence type="predicted"/>
<dbReference type="Pfam" id="PF05016">
    <property type="entry name" value="ParE_toxin"/>
    <property type="match status" value="1"/>
</dbReference>
<dbReference type="InterPro" id="IPR035093">
    <property type="entry name" value="RelE/ParE_toxin_dom_sf"/>
</dbReference>
<gene>
    <name evidence="2" type="ORF">FEM03_08225</name>
</gene>
<accession>A0A5R8KGR8</accession>
<dbReference type="InterPro" id="IPR007712">
    <property type="entry name" value="RelE/ParE_toxin"/>
</dbReference>
<sequence>MERGRMNWRLDVRIEASLDFDRAIEWYADHGSSELAHRFIADVKLAFDEIQNSPERFHFSRWGTRRFKLKKFPYDIHYLVEKDRVVVMAVFHQRRDDRQLGERL</sequence>
<evidence type="ECO:0000313" key="3">
    <source>
        <dbReference type="Proteomes" id="UP000306196"/>
    </source>
</evidence>
<keyword evidence="1" id="KW-1277">Toxin-antitoxin system</keyword>
<dbReference type="AlphaFoldDB" id="A0A5R8KGR8"/>
<keyword evidence="3" id="KW-1185">Reference proteome</keyword>
<comment type="caution">
    <text evidence="2">The sequence shown here is derived from an EMBL/GenBank/DDBJ whole genome shotgun (WGS) entry which is preliminary data.</text>
</comment>
<evidence type="ECO:0000256" key="1">
    <source>
        <dbReference type="ARBA" id="ARBA00022649"/>
    </source>
</evidence>
<dbReference type="EMBL" id="VAUV01000005">
    <property type="protein sequence ID" value="TLD71500.1"/>
    <property type="molecule type" value="Genomic_DNA"/>
</dbReference>
<evidence type="ECO:0000313" key="2">
    <source>
        <dbReference type="EMBL" id="TLD71500.1"/>
    </source>
</evidence>
<dbReference type="Gene3D" id="3.30.2310.20">
    <property type="entry name" value="RelE-like"/>
    <property type="match status" value="1"/>
</dbReference>
<name>A0A5R8KGR8_9BACT</name>
<reference evidence="2 3" key="1">
    <citation type="submission" date="2019-05" db="EMBL/GenBank/DDBJ databases">
        <title>Verrucobacter flavum gen. nov., sp. nov. a new member of the family Verrucomicrobiaceae.</title>
        <authorList>
            <person name="Szuroczki S."/>
            <person name="Abbaszade G."/>
            <person name="Szabo A."/>
            <person name="Felfoldi T."/>
            <person name="Schumann P."/>
            <person name="Boka K."/>
            <person name="Keki Z."/>
            <person name="Toumi M."/>
            <person name="Toth E."/>
        </authorList>
    </citation>
    <scope>NUCLEOTIDE SEQUENCE [LARGE SCALE GENOMIC DNA]</scope>
    <source>
        <strain evidence="2 3">MG-N-17</strain>
    </source>
</reference>